<feature type="compositionally biased region" description="Basic and acidic residues" evidence="2">
    <location>
        <begin position="58"/>
        <end position="73"/>
    </location>
</feature>
<feature type="compositionally biased region" description="Polar residues" evidence="2">
    <location>
        <begin position="547"/>
        <end position="564"/>
    </location>
</feature>
<feature type="compositionally biased region" description="Polar residues" evidence="2">
    <location>
        <begin position="513"/>
        <end position="523"/>
    </location>
</feature>
<dbReference type="EMBL" id="CAWUHB010000077">
    <property type="protein sequence ID" value="CAK7233764.1"/>
    <property type="molecule type" value="Genomic_DNA"/>
</dbReference>
<dbReference type="Proteomes" id="UP001642405">
    <property type="component" value="Unassembled WGS sequence"/>
</dbReference>
<dbReference type="PROSITE" id="PS50102">
    <property type="entry name" value="RRM"/>
    <property type="match status" value="1"/>
</dbReference>
<dbReference type="InterPro" id="IPR036867">
    <property type="entry name" value="R3H_dom_sf"/>
</dbReference>
<feature type="region of interest" description="Disordered" evidence="2">
    <location>
        <begin position="501"/>
        <end position="566"/>
    </location>
</feature>
<accession>A0ABP0CNS2</accession>
<dbReference type="PROSITE" id="PS51061">
    <property type="entry name" value="R3H"/>
    <property type="match status" value="1"/>
</dbReference>
<evidence type="ECO:0000256" key="1">
    <source>
        <dbReference type="PROSITE-ProRule" id="PRU00176"/>
    </source>
</evidence>
<feature type="region of interest" description="Disordered" evidence="2">
    <location>
        <begin position="300"/>
        <end position="324"/>
    </location>
</feature>
<evidence type="ECO:0000313" key="6">
    <source>
        <dbReference type="Proteomes" id="UP001642405"/>
    </source>
</evidence>
<organism evidence="5 6">
    <name type="scientific">Sporothrix curviconia</name>
    <dbReference type="NCBI Taxonomy" id="1260050"/>
    <lineage>
        <taxon>Eukaryota</taxon>
        <taxon>Fungi</taxon>
        <taxon>Dikarya</taxon>
        <taxon>Ascomycota</taxon>
        <taxon>Pezizomycotina</taxon>
        <taxon>Sordariomycetes</taxon>
        <taxon>Sordariomycetidae</taxon>
        <taxon>Ophiostomatales</taxon>
        <taxon>Ophiostomataceae</taxon>
        <taxon>Sporothrix</taxon>
    </lineage>
</organism>
<dbReference type="SUPFAM" id="SSF82708">
    <property type="entry name" value="R3H domain"/>
    <property type="match status" value="1"/>
</dbReference>
<dbReference type="InterPro" id="IPR012677">
    <property type="entry name" value="Nucleotide-bd_a/b_plait_sf"/>
</dbReference>
<dbReference type="SMART" id="SM00360">
    <property type="entry name" value="RRM"/>
    <property type="match status" value="1"/>
</dbReference>
<dbReference type="GO" id="GO:0016853">
    <property type="term" value="F:isomerase activity"/>
    <property type="evidence" value="ECO:0007669"/>
    <property type="project" value="UniProtKB-KW"/>
</dbReference>
<name>A0ABP0CNS2_9PEZI</name>
<feature type="compositionally biased region" description="Polar residues" evidence="2">
    <location>
        <begin position="75"/>
        <end position="87"/>
    </location>
</feature>
<keyword evidence="1" id="KW-0694">RNA-binding</keyword>
<keyword evidence="5" id="KW-0413">Isomerase</keyword>
<feature type="domain" description="R3H" evidence="4">
    <location>
        <begin position="353"/>
        <end position="417"/>
    </location>
</feature>
<sequence>MNAQQPQGDYYNGYVAPMSHSPNPTRPGYATMSALNGGRRSQPSGDSLPGQQASSLFGDDRFASFEPGPRFDRTGSAQSNMQPSMQATLQPPGAYNMFNTANQSAWNYNGGSAATLGGPMSGTMGDGSRIRASSRRPALHPEWTTNEPPIGNPNGHGMPFYSSQQHLVAQQGLGLPSTSSPDPFTVQTPSVNLQPYGPPEIRSMGDSRKDMGDLIPTAIVIKNIPFNIRKEYLTSVMIDLHLPQPYAFNYHFDQGVFRGLAFANFQSASDTKLVIERMNGLDIQGRKLRVEYKKMLPEHERERIEREKREKRGQLEEQHRGPAHQISISSMATAASAQRAPMNEAASRIDLNDPAILRLYIDLYMFLNDDSREVHIFPTETSPEDRRRIHILAHNMGLEHTSIGEGDKRQVHVSKNKFATGGAGRQPPAVQQPGVTLDGHPRGLSRAATYDFNDRQHQHPSLHSIGGRGPTLAIPNSPENHQHMNVNGLRGVKSFADLRSFSPSPSPSLVSSTALGNPSTNGGHSAGGGVSFLSHYPSDGPFGPSLATPTTPGAGMNSQSSVDTSGLVNSLGSLGLGSSAFDSNGLPGRPRETPGAIGAIGSQRPSANGNGNGNTNGNGSRTAIPERQPRGPGDWDSAGAGAGGFSRGRTNGHMQRSSGDSSDNSRLQHSSSLYQ</sequence>
<evidence type="ECO:0000313" key="5">
    <source>
        <dbReference type="EMBL" id="CAK7233764.1"/>
    </source>
</evidence>
<reference evidence="5 6" key="1">
    <citation type="submission" date="2024-01" db="EMBL/GenBank/DDBJ databases">
        <authorList>
            <person name="Allen C."/>
            <person name="Tagirdzhanova G."/>
        </authorList>
    </citation>
    <scope>NUCLEOTIDE SEQUENCE [LARGE SCALE GENOMIC DNA]</scope>
</reference>
<dbReference type="InterPro" id="IPR001374">
    <property type="entry name" value="R3H_dom"/>
</dbReference>
<dbReference type="SMART" id="SM00393">
    <property type="entry name" value="R3H"/>
    <property type="match status" value="1"/>
</dbReference>
<comment type="caution">
    <text evidence="5">The sequence shown here is derived from an EMBL/GenBank/DDBJ whole genome shotgun (WGS) entry which is preliminary data.</text>
</comment>
<dbReference type="Gene3D" id="3.30.70.330">
    <property type="match status" value="1"/>
</dbReference>
<feature type="region of interest" description="Disordered" evidence="2">
    <location>
        <begin position="124"/>
        <end position="145"/>
    </location>
</feature>
<dbReference type="InterPro" id="IPR000504">
    <property type="entry name" value="RRM_dom"/>
</dbReference>
<dbReference type="CDD" id="cd12253">
    <property type="entry name" value="RRM_PIN4_like"/>
    <property type="match status" value="1"/>
</dbReference>
<feature type="domain" description="RRM" evidence="3">
    <location>
        <begin position="217"/>
        <end position="295"/>
    </location>
</feature>
<feature type="compositionally biased region" description="Polar residues" evidence="2">
    <location>
        <begin position="39"/>
        <end position="55"/>
    </location>
</feature>
<keyword evidence="6" id="KW-1185">Reference proteome</keyword>
<gene>
    <name evidence="5" type="primary">PIN4_2</name>
    <name evidence="5" type="ORF">SCUCBS95973_008706</name>
</gene>
<dbReference type="Pfam" id="PF01424">
    <property type="entry name" value="R3H"/>
    <property type="match status" value="1"/>
</dbReference>
<feature type="compositionally biased region" description="Polar residues" evidence="2">
    <location>
        <begin position="648"/>
        <end position="675"/>
    </location>
</feature>
<feature type="region of interest" description="Disordered" evidence="2">
    <location>
        <begin position="581"/>
        <end position="675"/>
    </location>
</feature>
<protein>
    <submittedName>
        <fullName evidence="5">Peptidyl-prolyl cis-trans isomerase pin4</fullName>
    </submittedName>
</protein>
<feature type="region of interest" description="Disordered" evidence="2">
    <location>
        <begin position="1"/>
        <end position="87"/>
    </location>
</feature>
<evidence type="ECO:0000256" key="2">
    <source>
        <dbReference type="SAM" id="MobiDB-lite"/>
    </source>
</evidence>
<feature type="compositionally biased region" description="Low complexity" evidence="2">
    <location>
        <begin position="501"/>
        <end position="512"/>
    </location>
</feature>
<evidence type="ECO:0000259" key="4">
    <source>
        <dbReference type="PROSITE" id="PS51061"/>
    </source>
</evidence>
<feature type="region of interest" description="Disordered" evidence="2">
    <location>
        <begin position="419"/>
        <end position="438"/>
    </location>
</feature>
<evidence type="ECO:0000259" key="3">
    <source>
        <dbReference type="PROSITE" id="PS50102"/>
    </source>
</evidence>
<dbReference type="SUPFAM" id="SSF54928">
    <property type="entry name" value="RNA-binding domain, RBD"/>
    <property type="match status" value="1"/>
</dbReference>
<dbReference type="InterPro" id="IPR034186">
    <property type="entry name" value="PIN4-like_RRM"/>
</dbReference>
<dbReference type="Gene3D" id="3.30.1370.50">
    <property type="entry name" value="R3H-like domain"/>
    <property type="match status" value="1"/>
</dbReference>
<proteinExistence type="predicted"/>
<dbReference type="InterPro" id="IPR035979">
    <property type="entry name" value="RBD_domain_sf"/>
</dbReference>
<feature type="compositionally biased region" description="Basic and acidic residues" evidence="2">
    <location>
        <begin position="300"/>
        <end position="320"/>
    </location>
</feature>